<keyword evidence="2" id="KW-1185">Reference proteome</keyword>
<protein>
    <submittedName>
        <fullName evidence="1">Uncharacterized protein</fullName>
    </submittedName>
</protein>
<sequence length="124" mass="13793">MNTETKSAAQEGVWLSQQFVLMVRTDEHHMMCHSVSWSLFASNPTANRSHTQTVITATHLQVAKLASPVLRVIYTALSKPAASSVLAAQKICHACFVYRRHLTSLLPTSSDTKQSLTRNDIEVR</sequence>
<accession>A0ABV0VNI3</accession>
<proteinExistence type="predicted"/>
<comment type="caution">
    <text evidence="1">The sequence shown here is derived from an EMBL/GenBank/DDBJ whole genome shotgun (WGS) entry which is preliminary data.</text>
</comment>
<dbReference type="Proteomes" id="UP001444071">
    <property type="component" value="Unassembled WGS sequence"/>
</dbReference>
<dbReference type="EMBL" id="JAHRIM010001101">
    <property type="protein sequence ID" value="MEQ2258635.1"/>
    <property type="molecule type" value="Genomic_DNA"/>
</dbReference>
<evidence type="ECO:0000313" key="2">
    <source>
        <dbReference type="Proteomes" id="UP001444071"/>
    </source>
</evidence>
<evidence type="ECO:0000313" key="1">
    <source>
        <dbReference type="EMBL" id="MEQ2258635.1"/>
    </source>
</evidence>
<organism evidence="1 2">
    <name type="scientific">Xenotaenia resolanae</name>
    <dbReference type="NCBI Taxonomy" id="208358"/>
    <lineage>
        <taxon>Eukaryota</taxon>
        <taxon>Metazoa</taxon>
        <taxon>Chordata</taxon>
        <taxon>Craniata</taxon>
        <taxon>Vertebrata</taxon>
        <taxon>Euteleostomi</taxon>
        <taxon>Actinopterygii</taxon>
        <taxon>Neopterygii</taxon>
        <taxon>Teleostei</taxon>
        <taxon>Neoteleostei</taxon>
        <taxon>Acanthomorphata</taxon>
        <taxon>Ovalentaria</taxon>
        <taxon>Atherinomorphae</taxon>
        <taxon>Cyprinodontiformes</taxon>
        <taxon>Goodeidae</taxon>
        <taxon>Xenotaenia</taxon>
    </lineage>
</organism>
<name>A0ABV0VNI3_9TELE</name>
<reference evidence="1 2" key="1">
    <citation type="submission" date="2021-06" db="EMBL/GenBank/DDBJ databases">
        <authorList>
            <person name="Palmer J.M."/>
        </authorList>
    </citation>
    <scope>NUCLEOTIDE SEQUENCE [LARGE SCALE GENOMIC DNA]</scope>
    <source>
        <strain evidence="1 2">XR_2019</strain>
        <tissue evidence="1">Muscle</tissue>
    </source>
</reference>
<gene>
    <name evidence="1" type="ORF">XENORESO_000579</name>
</gene>